<dbReference type="CDD" id="cd06257">
    <property type="entry name" value="DnaJ"/>
    <property type="match status" value="1"/>
</dbReference>
<dbReference type="EMBL" id="LAVV01006793">
    <property type="protein sequence ID" value="KNZ58281.1"/>
    <property type="molecule type" value="Genomic_DNA"/>
</dbReference>
<dbReference type="SUPFAM" id="SSF46565">
    <property type="entry name" value="Chaperone J-domain"/>
    <property type="match status" value="1"/>
</dbReference>
<dbReference type="PRINTS" id="PR00625">
    <property type="entry name" value="JDOMAIN"/>
</dbReference>
<dbReference type="GO" id="GO:0008198">
    <property type="term" value="F:ferrous iron binding"/>
    <property type="evidence" value="ECO:0007669"/>
    <property type="project" value="TreeGrafter"/>
</dbReference>
<evidence type="ECO:0000256" key="6">
    <source>
        <dbReference type="ARBA" id="ARBA00023004"/>
    </source>
</evidence>
<dbReference type="PROSITE" id="PS50076">
    <property type="entry name" value="DNAJ_2"/>
    <property type="match status" value="1"/>
</dbReference>
<dbReference type="InterPro" id="IPR036869">
    <property type="entry name" value="J_dom_sf"/>
</dbReference>
<dbReference type="UniPathway" id="UPA00559"/>
<dbReference type="PANTHER" id="PTHR45255:SF1">
    <property type="entry name" value="DNAJ HOMOLOG SUBFAMILY C MEMBER 24"/>
    <property type="match status" value="1"/>
</dbReference>
<comment type="caution">
    <text evidence="10">The sequence shown here is derived from an EMBL/GenBank/DDBJ whole genome shotgun (WGS) entry which is preliminary data.</text>
</comment>
<accession>A0A0L6VBX3</accession>
<comment type="similarity">
    <text evidence="2">Belongs to the DPH4 family.</text>
</comment>
<dbReference type="Pfam" id="PF05207">
    <property type="entry name" value="Zn_ribbon_CSL"/>
    <property type="match status" value="1"/>
</dbReference>
<dbReference type="OrthoDB" id="445556at2759"/>
<evidence type="ECO:0000259" key="8">
    <source>
        <dbReference type="PROSITE" id="PS50076"/>
    </source>
</evidence>
<dbReference type="VEuPathDB" id="FungiDB:VP01_1960g8"/>
<evidence type="ECO:0000256" key="7">
    <source>
        <dbReference type="SAM" id="MobiDB-lite"/>
    </source>
</evidence>
<keyword evidence="11" id="KW-1185">Reference proteome</keyword>
<evidence type="ECO:0000256" key="5">
    <source>
        <dbReference type="ARBA" id="ARBA00022833"/>
    </source>
</evidence>
<keyword evidence="6" id="KW-0408">Iron</keyword>
<keyword evidence="4" id="KW-0479">Metal-binding</keyword>
<feature type="domain" description="DPH-type MB" evidence="9">
    <location>
        <begin position="150"/>
        <end position="213"/>
    </location>
</feature>
<comment type="function">
    <text evidence="1">Required for the first step of diphthamide biosynthesis, the transfer of 3-amino-3-carboxypropyl from S-adenosyl-L-methionine to a histidine residue. Diphthamide is a post-translational modification of histidine which occurs in elongation factor 2.</text>
</comment>
<feature type="domain" description="J" evidence="8">
    <location>
        <begin position="51"/>
        <end position="130"/>
    </location>
</feature>
<dbReference type="Gene3D" id="1.10.287.110">
    <property type="entry name" value="DnaJ domain"/>
    <property type="match status" value="1"/>
</dbReference>
<dbReference type="PROSITE" id="PS51074">
    <property type="entry name" value="DPH_MB"/>
    <property type="match status" value="1"/>
</dbReference>
<evidence type="ECO:0000259" key="9">
    <source>
        <dbReference type="PROSITE" id="PS51074"/>
    </source>
</evidence>
<evidence type="ECO:0000256" key="1">
    <source>
        <dbReference type="ARBA" id="ARBA00003474"/>
    </source>
</evidence>
<dbReference type="AlphaFoldDB" id="A0A0L6VBX3"/>
<dbReference type="SUPFAM" id="SSF144217">
    <property type="entry name" value="CSL zinc finger"/>
    <property type="match status" value="1"/>
</dbReference>
<dbReference type="InterPro" id="IPR001623">
    <property type="entry name" value="DnaJ_domain"/>
</dbReference>
<name>A0A0L6VBX3_9BASI</name>
<sequence length="215" mass="23730">MRFAGFAGALVLGGSERRQVQTGPRKEVTGEQSQMVCSSSFSIQDERAGADYYKILQVTSDATPVELRTAYLRLIKLYHPDKLKQPAPHPSVPQPTHSRRSNDHRLAQELIDAYSTLKDPSRRKDYDLARLQSPPQGSQPSSSRSDTKIVSQVLDLSEFTQLENEGQGHAGEERFVFPCRCGGQFLIGEDLMEAGIDIIGCDGCSLAVKVEYQAA</sequence>
<evidence type="ECO:0000256" key="3">
    <source>
        <dbReference type="ARBA" id="ARBA00021797"/>
    </source>
</evidence>
<dbReference type="SMART" id="SM00271">
    <property type="entry name" value="DnaJ"/>
    <property type="match status" value="1"/>
</dbReference>
<organism evidence="10 11">
    <name type="scientific">Puccinia sorghi</name>
    <dbReference type="NCBI Taxonomy" id="27349"/>
    <lineage>
        <taxon>Eukaryota</taxon>
        <taxon>Fungi</taxon>
        <taxon>Dikarya</taxon>
        <taxon>Basidiomycota</taxon>
        <taxon>Pucciniomycotina</taxon>
        <taxon>Pucciniomycetes</taxon>
        <taxon>Pucciniales</taxon>
        <taxon>Pucciniaceae</taxon>
        <taxon>Puccinia</taxon>
    </lineage>
</organism>
<evidence type="ECO:0000256" key="4">
    <source>
        <dbReference type="ARBA" id="ARBA00022723"/>
    </source>
</evidence>
<dbReference type="GO" id="GO:0017183">
    <property type="term" value="P:protein histidyl modification to diphthamide"/>
    <property type="evidence" value="ECO:0007669"/>
    <property type="project" value="UniProtKB-UniPathway"/>
</dbReference>
<evidence type="ECO:0000256" key="2">
    <source>
        <dbReference type="ARBA" id="ARBA00006169"/>
    </source>
</evidence>
<reference evidence="10 11" key="1">
    <citation type="submission" date="2015-08" db="EMBL/GenBank/DDBJ databases">
        <title>Next Generation Sequencing and Analysis of the Genome of Puccinia sorghi L Schw, the Causal Agent of Maize Common Rust.</title>
        <authorList>
            <person name="Rochi L."/>
            <person name="Burguener G."/>
            <person name="Darino M."/>
            <person name="Turjanski A."/>
            <person name="Kreff E."/>
            <person name="Dieguez M.J."/>
            <person name="Sacco F."/>
        </authorList>
    </citation>
    <scope>NUCLEOTIDE SEQUENCE [LARGE SCALE GENOMIC DNA]</scope>
    <source>
        <strain evidence="10 11">RO10H11247</strain>
    </source>
</reference>
<dbReference type="STRING" id="27349.A0A0L6VBX3"/>
<evidence type="ECO:0000313" key="11">
    <source>
        <dbReference type="Proteomes" id="UP000037035"/>
    </source>
</evidence>
<dbReference type="Gene3D" id="3.10.660.10">
    <property type="entry name" value="DPH Zinc finger"/>
    <property type="match status" value="1"/>
</dbReference>
<dbReference type="InterPro" id="IPR007872">
    <property type="entry name" value="DPH_MB_dom"/>
</dbReference>
<proteinExistence type="inferred from homology"/>
<dbReference type="PANTHER" id="PTHR45255">
    <property type="entry name" value="DNAJ HOMOLOG SUBFAMILY C MEMBER 24"/>
    <property type="match status" value="1"/>
</dbReference>
<gene>
    <name evidence="10" type="ORF">VP01_1960g8</name>
</gene>
<dbReference type="InterPro" id="IPR036671">
    <property type="entry name" value="DPH_MB_sf"/>
</dbReference>
<dbReference type="Pfam" id="PF00226">
    <property type="entry name" value="DnaJ"/>
    <property type="match status" value="1"/>
</dbReference>
<dbReference type="Proteomes" id="UP000037035">
    <property type="component" value="Unassembled WGS sequence"/>
</dbReference>
<keyword evidence="5" id="KW-0862">Zinc</keyword>
<evidence type="ECO:0000313" key="10">
    <source>
        <dbReference type="EMBL" id="KNZ58281.1"/>
    </source>
</evidence>
<dbReference type="GO" id="GO:0001671">
    <property type="term" value="F:ATPase activator activity"/>
    <property type="evidence" value="ECO:0007669"/>
    <property type="project" value="TreeGrafter"/>
</dbReference>
<protein>
    <recommendedName>
        <fullName evidence="3">Diphthamide biosynthesis protein 4</fullName>
    </recommendedName>
</protein>
<feature type="region of interest" description="Disordered" evidence="7">
    <location>
        <begin position="82"/>
        <end position="102"/>
    </location>
</feature>